<dbReference type="Pfam" id="PF00646">
    <property type="entry name" value="F-box"/>
    <property type="match status" value="2"/>
</dbReference>
<dbReference type="PANTHER" id="PTHR31672">
    <property type="entry name" value="BNACNNG10540D PROTEIN"/>
    <property type="match status" value="1"/>
</dbReference>
<dbReference type="InterPro" id="IPR017451">
    <property type="entry name" value="F-box-assoc_interact_dom"/>
</dbReference>
<dbReference type="SMART" id="SM00256">
    <property type="entry name" value="FBOX"/>
    <property type="match status" value="2"/>
</dbReference>
<protein>
    <submittedName>
        <fullName evidence="1">Uncharacterized protein</fullName>
    </submittedName>
</protein>
<sequence>MAALPDDILTEVFSYLPAKSVRFFRSLSRSWRATLSSASFLHLHRRRANRPGQLKVFFSPSDKMLHEDGPSSYFYASQPGGAPAAKLTPHRFRWPAPLTRPLHGLVLVRCDITGYHVCNPSTGEAVALPDTALPLKMAKYVPFYVENIAYGLGYCSVTDKYKVVRIFSGPRAPTRCEVVVLGGRPYWRSIGEWWTVGHSPPTCTVDEKNPGVFLDGRLHFLCHGCRIVSFNVSSETFGALEPPPNPWVHVHASARMTELDGCLCVSYVNIRQGLYHIWVLRDYAKPHRRWEQLCRIDLTSWTKSYRMQLCSPWMAPLGMYNGENGQTRIMLAAGASQVFAVNVPDGDALEILFCPVEDEAIAGSFDGHEFFSYLPTKSIGRLSILSRSWCATLSSASFQDLHRRRANRPGQLKVFFSTNTNDETLEEDGSSYFYAWQPGGAPPTKLMVHKFQRPALLTRPLHGLVLINCADTGYHDVNPSTGEALALPTQSYRRR</sequence>
<proteinExistence type="predicted"/>
<dbReference type="InterPro" id="IPR036047">
    <property type="entry name" value="F-box-like_dom_sf"/>
</dbReference>
<reference evidence="1" key="1">
    <citation type="submission" date="2015-06" db="UniProtKB">
        <authorList>
            <consortium name="EnsemblPlants"/>
        </authorList>
    </citation>
    <scope>IDENTIFICATION</scope>
</reference>
<dbReference type="AlphaFoldDB" id="R7WAL6"/>
<dbReference type="EnsemblPlants" id="EMT19437">
    <property type="protein sequence ID" value="EMT19437"/>
    <property type="gene ID" value="F775_04540"/>
</dbReference>
<dbReference type="InterPro" id="IPR001810">
    <property type="entry name" value="F-box_dom"/>
</dbReference>
<dbReference type="InterPro" id="IPR013187">
    <property type="entry name" value="F-box-assoc_dom_typ3"/>
</dbReference>
<dbReference type="SUPFAM" id="SSF81383">
    <property type="entry name" value="F-box domain"/>
    <property type="match status" value="1"/>
</dbReference>
<dbReference type="NCBIfam" id="TIGR01640">
    <property type="entry name" value="F_box_assoc_1"/>
    <property type="match status" value="1"/>
</dbReference>
<dbReference type="InterPro" id="IPR050796">
    <property type="entry name" value="SCF_F-box_component"/>
</dbReference>
<evidence type="ECO:0000313" key="1">
    <source>
        <dbReference type="EnsemblPlants" id="EMT19437"/>
    </source>
</evidence>
<dbReference type="Pfam" id="PF08268">
    <property type="entry name" value="FBA_3"/>
    <property type="match status" value="1"/>
</dbReference>
<dbReference type="Gene3D" id="1.20.1280.50">
    <property type="match status" value="1"/>
</dbReference>
<name>R7WAL6_AEGTA</name>
<dbReference type="PROSITE" id="PS50181">
    <property type="entry name" value="FBOX"/>
    <property type="match status" value="1"/>
</dbReference>
<dbReference type="PANTHER" id="PTHR31672:SF13">
    <property type="entry name" value="F-BOX PROTEIN CPR30-LIKE"/>
    <property type="match status" value="1"/>
</dbReference>
<accession>R7WAL6</accession>
<organism evidence="1">
    <name type="scientific">Aegilops tauschii</name>
    <name type="common">Tausch's goatgrass</name>
    <name type="synonym">Aegilops squarrosa</name>
    <dbReference type="NCBI Taxonomy" id="37682"/>
    <lineage>
        <taxon>Eukaryota</taxon>
        <taxon>Viridiplantae</taxon>
        <taxon>Streptophyta</taxon>
        <taxon>Embryophyta</taxon>
        <taxon>Tracheophyta</taxon>
        <taxon>Spermatophyta</taxon>
        <taxon>Magnoliopsida</taxon>
        <taxon>Liliopsida</taxon>
        <taxon>Poales</taxon>
        <taxon>Poaceae</taxon>
        <taxon>BOP clade</taxon>
        <taxon>Pooideae</taxon>
        <taxon>Triticodae</taxon>
        <taxon>Triticeae</taxon>
        <taxon>Triticinae</taxon>
        <taxon>Aegilops</taxon>
    </lineage>
</organism>